<feature type="binding site" evidence="17">
    <location>
        <position position="367"/>
    </location>
    <ligand>
        <name>(6S)-NADPHX</name>
        <dbReference type="ChEBI" id="CHEBI:64076"/>
    </ligand>
</feature>
<dbReference type="InterPro" id="IPR030677">
    <property type="entry name" value="Nnr"/>
</dbReference>
<dbReference type="InterPro" id="IPR004443">
    <property type="entry name" value="YjeF_N_dom"/>
</dbReference>
<evidence type="ECO:0000256" key="3">
    <source>
        <dbReference type="ARBA" id="ARBA00006001"/>
    </source>
</evidence>
<dbReference type="EC" id="4.2.1.136" evidence="19"/>
<dbReference type="InterPro" id="IPR000631">
    <property type="entry name" value="CARKD"/>
</dbReference>
<keyword evidence="8 17" id="KW-0521">NADP</keyword>
<dbReference type="SUPFAM" id="SSF64153">
    <property type="entry name" value="YjeF N-terminal domain-like"/>
    <property type="match status" value="1"/>
</dbReference>
<evidence type="ECO:0000256" key="5">
    <source>
        <dbReference type="ARBA" id="ARBA00022723"/>
    </source>
</evidence>
<comment type="catalytic activity">
    <reaction evidence="16 17 19">
        <text>(6S)-NADPHX + ADP = AMP + phosphate + NADPH + H(+)</text>
        <dbReference type="Rhea" id="RHEA:32235"/>
        <dbReference type="ChEBI" id="CHEBI:15378"/>
        <dbReference type="ChEBI" id="CHEBI:43474"/>
        <dbReference type="ChEBI" id="CHEBI:57783"/>
        <dbReference type="ChEBI" id="CHEBI:64076"/>
        <dbReference type="ChEBI" id="CHEBI:456215"/>
        <dbReference type="ChEBI" id="CHEBI:456216"/>
        <dbReference type="EC" id="4.2.1.136"/>
    </reaction>
</comment>
<evidence type="ECO:0000256" key="17">
    <source>
        <dbReference type="HAMAP-Rule" id="MF_01965"/>
    </source>
</evidence>
<keyword evidence="13" id="KW-0511">Multifunctional enzyme</keyword>
<comment type="catalytic activity">
    <reaction evidence="15 17 19">
        <text>(6S)-NADHX + ADP = AMP + phosphate + NADH + H(+)</text>
        <dbReference type="Rhea" id="RHEA:32223"/>
        <dbReference type="ChEBI" id="CHEBI:15378"/>
        <dbReference type="ChEBI" id="CHEBI:43474"/>
        <dbReference type="ChEBI" id="CHEBI:57945"/>
        <dbReference type="ChEBI" id="CHEBI:64074"/>
        <dbReference type="ChEBI" id="CHEBI:456215"/>
        <dbReference type="ChEBI" id="CHEBI:456216"/>
        <dbReference type="EC" id="4.2.1.136"/>
    </reaction>
</comment>
<dbReference type="SUPFAM" id="SSF53613">
    <property type="entry name" value="Ribokinase-like"/>
    <property type="match status" value="1"/>
</dbReference>
<comment type="similarity">
    <text evidence="4 19">In the C-terminal section; belongs to the NnrD/CARKD family.</text>
</comment>
<dbReference type="GO" id="GO:0052856">
    <property type="term" value="F:NAD(P)HX epimerase activity"/>
    <property type="evidence" value="ECO:0007669"/>
    <property type="project" value="UniProtKB-UniRule"/>
</dbReference>
<evidence type="ECO:0000256" key="2">
    <source>
        <dbReference type="ARBA" id="ARBA00000909"/>
    </source>
</evidence>
<keyword evidence="11 18" id="KW-0413">Isomerase</keyword>
<dbReference type="CDD" id="cd01171">
    <property type="entry name" value="YXKO-related"/>
    <property type="match status" value="1"/>
</dbReference>
<keyword evidence="10 17" id="KW-0520">NAD</keyword>
<comment type="cofactor">
    <cofactor evidence="17">
        <name>Mg(2+)</name>
        <dbReference type="ChEBI" id="CHEBI:18420"/>
    </cofactor>
</comment>
<dbReference type="PROSITE" id="PS51383">
    <property type="entry name" value="YJEF_C_3"/>
    <property type="match status" value="1"/>
</dbReference>
<dbReference type="OrthoDB" id="9806925at2"/>
<dbReference type="Gene3D" id="3.40.1190.20">
    <property type="match status" value="1"/>
</dbReference>
<evidence type="ECO:0000313" key="23">
    <source>
        <dbReference type="Proteomes" id="UP000199759"/>
    </source>
</evidence>
<feature type="binding site" evidence="17">
    <location>
        <position position="253"/>
    </location>
    <ligand>
        <name>(6S)-NADPHX</name>
        <dbReference type="ChEBI" id="CHEBI:64076"/>
    </ligand>
</feature>
<evidence type="ECO:0000256" key="10">
    <source>
        <dbReference type="ARBA" id="ARBA00023027"/>
    </source>
</evidence>
<dbReference type="PIRSF" id="PIRSF017184">
    <property type="entry name" value="Nnr"/>
    <property type="match status" value="1"/>
</dbReference>
<evidence type="ECO:0000256" key="19">
    <source>
        <dbReference type="PIRNR" id="PIRNR017184"/>
    </source>
</evidence>
<feature type="binding site" evidence="17">
    <location>
        <position position="433"/>
    </location>
    <ligand>
        <name>(6S)-NADPHX</name>
        <dbReference type="ChEBI" id="CHEBI:64076"/>
    </ligand>
</feature>
<dbReference type="Pfam" id="PF03853">
    <property type="entry name" value="YjeF_N"/>
    <property type="match status" value="1"/>
</dbReference>
<feature type="binding site" evidence="18">
    <location>
        <begin position="57"/>
        <end position="61"/>
    </location>
    <ligand>
        <name>(6S)-NADPHX</name>
        <dbReference type="ChEBI" id="CHEBI:64076"/>
    </ligand>
</feature>
<keyword evidence="6 17" id="KW-0547">Nucleotide-binding</keyword>
<protein>
    <recommendedName>
        <fullName evidence="19">Bifunctional NAD(P)H-hydrate repair enzyme</fullName>
    </recommendedName>
    <alternativeName>
        <fullName evidence="19">Nicotinamide nucleotide repair protein</fullName>
    </alternativeName>
    <domain>
        <recommendedName>
            <fullName evidence="19">ADP-dependent (S)-NAD(P)H-hydrate dehydratase</fullName>
            <ecNumber evidence="19">4.2.1.136</ecNumber>
        </recommendedName>
        <alternativeName>
            <fullName evidence="19">ADP-dependent NAD(P)HX dehydratase</fullName>
        </alternativeName>
    </domain>
    <domain>
        <recommendedName>
            <fullName evidence="19">NAD(P)H-hydrate epimerase</fullName>
            <ecNumber evidence="19">5.1.99.6</ecNumber>
        </recommendedName>
    </domain>
</protein>
<dbReference type="Pfam" id="PF01256">
    <property type="entry name" value="Carb_kinase"/>
    <property type="match status" value="1"/>
</dbReference>
<evidence type="ECO:0000256" key="7">
    <source>
        <dbReference type="ARBA" id="ARBA00022840"/>
    </source>
</evidence>
<feature type="binding site" evidence="18">
    <location>
        <position position="118"/>
    </location>
    <ligand>
        <name>K(+)</name>
        <dbReference type="ChEBI" id="CHEBI:29103"/>
    </ligand>
</feature>
<comment type="catalytic activity">
    <reaction evidence="2 18 19">
        <text>(6R)-NADPHX = (6S)-NADPHX</text>
        <dbReference type="Rhea" id="RHEA:32227"/>
        <dbReference type="ChEBI" id="CHEBI:64076"/>
        <dbReference type="ChEBI" id="CHEBI:64077"/>
        <dbReference type="EC" id="5.1.99.6"/>
    </reaction>
</comment>
<feature type="domain" description="YjeF C-terminal" evidence="20">
    <location>
        <begin position="218"/>
        <end position="487"/>
    </location>
</feature>
<dbReference type="EMBL" id="FNHG01000027">
    <property type="protein sequence ID" value="SDM86880.1"/>
    <property type="molecule type" value="Genomic_DNA"/>
</dbReference>
<evidence type="ECO:0000259" key="20">
    <source>
        <dbReference type="PROSITE" id="PS51383"/>
    </source>
</evidence>
<evidence type="ECO:0000256" key="11">
    <source>
        <dbReference type="ARBA" id="ARBA00023235"/>
    </source>
</evidence>
<dbReference type="GO" id="GO:0046496">
    <property type="term" value="P:nicotinamide nucleotide metabolic process"/>
    <property type="evidence" value="ECO:0007669"/>
    <property type="project" value="UniProtKB-UniRule"/>
</dbReference>
<feature type="binding site" evidence="18">
    <location>
        <position position="154"/>
    </location>
    <ligand>
        <name>K(+)</name>
        <dbReference type="ChEBI" id="CHEBI:29103"/>
    </ligand>
</feature>
<dbReference type="NCBIfam" id="TIGR00197">
    <property type="entry name" value="yjeF_nterm"/>
    <property type="match status" value="1"/>
</dbReference>
<comment type="similarity">
    <text evidence="3 19">In the N-terminal section; belongs to the NnrE/AIBP family.</text>
</comment>
<organism evidence="22 23">
    <name type="scientific">Maricaulis salignorans</name>
    <dbReference type="NCBI Taxonomy" id="144026"/>
    <lineage>
        <taxon>Bacteria</taxon>
        <taxon>Pseudomonadati</taxon>
        <taxon>Pseudomonadota</taxon>
        <taxon>Alphaproteobacteria</taxon>
        <taxon>Maricaulales</taxon>
        <taxon>Maricaulaceae</taxon>
        <taxon>Maricaulis</taxon>
    </lineage>
</organism>
<dbReference type="PANTHER" id="PTHR12592:SF0">
    <property type="entry name" value="ATP-DEPENDENT (S)-NAD(P)H-HYDRATE DEHYDRATASE"/>
    <property type="match status" value="1"/>
</dbReference>
<comment type="similarity">
    <text evidence="18">Belongs to the NnrE/AIBP family.</text>
</comment>
<sequence>MPLDVLKTADCGACDRYAASAGVPGSVLMEAAGLAVARAIRTRWARRPALILCGPGNNGGDGFVCARILRQAGWPVRVALLGDPAGLKGDAAAALALWDGPVEAMTAGSLGDAGLVVDAIFGAGLSRPLEGVAAQLAIALAERSIPVIAVDLPSGIGGDCPDPDGITMRADLTVTFHARKPAHCLEPAASLCGERVVADIGIPAGWRETITPLGHLNEPALWHNALPTPGASTHKHQRGRLVVFSGGASSTGAARLAAMAGLRAGAGLVTLASPGSAMLVNAGALTAVMLKRWDGEADSGEFLTTLRASAAVMGPAAGVGEPTRRAVCEALVQPAPLVLDADALTSFENGPEVLFERLRPIDVITPHAGEFERLFPGLLTGSENRIDAVIMAARLTGCVVLLKGADTVIAAPGQGVVINRHASPALATAGSGDVLAGLIGGLLAQSVGPFDAACAAAWLHGDAGMRLGAGLTAEDIPGMLPNVLQALAARCARALALERLSAKD</sequence>
<dbReference type="InterPro" id="IPR029056">
    <property type="entry name" value="Ribokinase-like"/>
</dbReference>
<evidence type="ECO:0000256" key="6">
    <source>
        <dbReference type="ARBA" id="ARBA00022741"/>
    </source>
</evidence>
<keyword evidence="9 18" id="KW-0630">Potassium</keyword>
<evidence type="ECO:0000256" key="1">
    <source>
        <dbReference type="ARBA" id="ARBA00000013"/>
    </source>
</evidence>
<dbReference type="HAMAP" id="MF_01965">
    <property type="entry name" value="NADHX_dehydratase"/>
    <property type="match status" value="1"/>
</dbReference>
<keyword evidence="12 17" id="KW-0456">Lyase</keyword>
<dbReference type="PANTHER" id="PTHR12592">
    <property type="entry name" value="ATP-DEPENDENT (S)-NAD(P)H-HYDRATE DEHYDRATASE FAMILY MEMBER"/>
    <property type="match status" value="1"/>
</dbReference>
<dbReference type="AlphaFoldDB" id="A0A1G9WQZ8"/>
<feature type="binding site" evidence="17">
    <location>
        <position position="432"/>
    </location>
    <ligand>
        <name>AMP</name>
        <dbReference type="ChEBI" id="CHEBI:456215"/>
    </ligand>
</feature>
<gene>
    <name evidence="18" type="primary">nnrE</name>
    <name evidence="17" type="synonym">nnrD</name>
    <name evidence="22" type="ORF">SAMN04488568_1276</name>
</gene>
<evidence type="ECO:0000256" key="13">
    <source>
        <dbReference type="ARBA" id="ARBA00023268"/>
    </source>
</evidence>
<accession>A0A1G9WQZ8</accession>
<dbReference type="InterPro" id="IPR036652">
    <property type="entry name" value="YjeF_N_dom_sf"/>
</dbReference>
<feature type="binding site" evidence="18">
    <location>
        <position position="58"/>
    </location>
    <ligand>
        <name>K(+)</name>
        <dbReference type="ChEBI" id="CHEBI:29103"/>
    </ligand>
</feature>
<dbReference type="NCBIfam" id="TIGR00196">
    <property type="entry name" value="yjeF_cterm"/>
    <property type="match status" value="1"/>
</dbReference>
<evidence type="ECO:0000313" key="22">
    <source>
        <dbReference type="EMBL" id="SDM86880.1"/>
    </source>
</evidence>
<evidence type="ECO:0000256" key="18">
    <source>
        <dbReference type="HAMAP-Rule" id="MF_01966"/>
    </source>
</evidence>
<feature type="domain" description="YjeF N-terminal" evidence="21">
    <location>
        <begin position="11"/>
        <end position="208"/>
    </location>
</feature>
<comment type="similarity">
    <text evidence="17">Belongs to the NnrD/CARKD family.</text>
</comment>
<dbReference type="GO" id="GO:0052855">
    <property type="term" value="F:ADP-dependent NAD(P)H-hydrate dehydratase activity"/>
    <property type="evidence" value="ECO:0007669"/>
    <property type="project" value="UniProtKB-UniRule"/>
</dbReference>
<proteinExistence type="inferred from homology"/>
<evidence type="ECO:0000256" key="8">
    <source>
        <dbReference type="ARBA" id="ARBA00022857"/>
    </source>
</evidence>
<dbReference type="InterPro" id="IPR017953">
    <property type="entry name" value="Carbohydrate_kinase_pred_CS"/>
</dbReference>
<feature type="binding site" evidence="18">
    <location>
        <begin position="122"/>
        <end position="128"/>
    </location>
    <ligand>
        <name>(6S)-NADPHX</name>
        <dbReference type="ChEBI" id="CHEBI:64076"/>
    </ligand>
</feature>
<evidence type="ECO:0000259" key="21">
    <source>
        <dbReference type="PROSITE" id="PS51385"/>
    </source>
</evidence>
<comment type="function">
    <text evidence="18">Catalyzes the epimerization of the S- and R-forms of NAD(P)HX, a damaged form of NAD(P)H that is a result of enzymatic or heat-dependent hydration. This is a prerequisite for the S-specific NAD(P)H-hydrate dehydratase to allow the repair of both epimers of NAD(P)HX.</text>
</comment>
<comment type="function">
    <text evidence="14 19">Bifunctional enzyme that catalyzes the epimerization of the S- and R-forms of NAD(P)HX and the dehydration of the S-form of NAD(P)HX at the expense of ADP, which is converted to AMP. This allows the repair of both epimers of NAD(P)HX, a damaged form of NAD(P)H that is a result of enzymatic or heat-dependent hydration.</text>
</comment>
<feature type="binding site" evidence="17">
    <location>
        <begin position="403"/>
        <end position="407"/>
    </location>
    <ligand>
        <name>AMP</name>
        <dbReference type="ChEBI" id="CHEBI:456215"/>
    </ligand>
</feature>
<evidence type="ECO:0000256" key="12">
    <source>
        <dbReference type="ARBA" id="ARBA00023239"/>
    </source>
</evidence>
<dbReference type="PROSITE" id="PS01050">
    <property type="entry name" value="YJEF_C_2"/>
    <property type="match status" value="1"/>
</dbReference>
<comment type="caution">
    <text evidence="17">Lacks conserved residue(s) required for the propagation of feature annotation.</text>
</comment>
<dbReference type="EC" id="5.1.99.6" evidence="19"/>
<evidence type="ECO:0000256" key="16">
    <source>
        <dbReference type="ARBA" id="ARBA00049209"/>
    </source>
</evidence>
<comment type="subunit">
    <text evidence="17">Homotetramer.</text>
</comment>
<name>A0A1G9WQZ8_9PROT</name>
<dbReference type="Gene3D" id="3.40.50.10260">
    <property type="entry name" value="YjeF N-terminal domain"/>
    <property type="match status" value="1"/>
</dbReference>
<evidence type="ECO:0000256" key="9">
    <source>
        <dbReference type="ARBA" id="ARBA00022958"/>
    </source>
</evidence>
<evidence type="ECO:0000256" key="14">
    <source>
        <dbReference type="ARBA" id="ARBA00025153"/>
    </source>
</evidence>
<feature type="binding site" evidence="18">
    <location>
        <position position="151"/>
    </location>
    <ligand>
        <name>(6S)-NADPHX</name>
        <dbReference type="ChEBI" id="CHEBI:64076"/>
    </ligand>
</feature>
<dbReference type="GO" id="GO:0005524">
    <property type="term" value="F:ATP binding"/>
    <property type="evidence" value="ECO:0007669"/>
    <property type="project" value="UniProtKB-UniRule"/>
</dbReference>
<comment type="catalytic activity">
    <reaction evidence="1 18 19">
        <text>(6R)-NADHX = (6S)-NADHX</text>
        <dbReference type="Rhea" id="RHEA:32215"/>
        <dbReference type="ChEBI" id="CHEBI:64074"/>
        <dbReference type="ChEBI" id="CHEBI:64075"/>
        <dbReference type="EC" id="5.1.99.6"/>
    </reaction>
</comment>
<comment type="function">
    <text evidence="17">Catalyzes the dehydration of the S-form of NAD(P)HX at the expense of ADP, which is converted to AMP. Together with NAD(P)HX epimerase, which catalyzes the epimerization of the S- and R-forms, the enzyme allows the repair of both epimers of NAD(P)HX, a damaged form of NAD(P)H that is a result of enzymatic or heat-dependent hydration.</text>
</comment>
<dbReference type="GO" id="GO:0046872">
    <property type="term" value="F:metal ion binding"/>
    <property type="evidence" value="ECO:0007669"/>
    <property type="project" value="UniProtKB-UniRule"/>
</dbReference>
<keyword evidence="23" id="KW-1185">Reference proteome</keyword>
<dbReference type="HAMAP" id="MF_01966">
    <property type="entry name" value="NADHX_epimerase"/>
    <property type="match status" value="1"/>
</dbReference>
<evidence type="ECO:0000256" key="4">
    <source>
        <dbReference type="ARBA" id="ARBA00009524"/>
    </source>
</evidence>
<dbReference type="STRING" id="144026.SAMN04488568_1276"/>
<dbReference type="GO" id="GO:0110051">
    <property type="term" value="P:metabolite repair"/>
    <property type="evidence" value="ECO:0007669"/>
    <property type="project" value="TreeGrafter"/>
</dbReference>
<reference evidence="22 23" key="1">
    <citation type="submission" date="2016-10" db="EMBL/GenBank/DDBJ databases">
        <authorList>
            <person name="de Groot N.N."/>
        </authorList>
    </citation>
    <scope>NUCLEOTIDE SEQUENCE [LARGE SCALE GENOMIC DNA]</scope>
    <source>
        <strain evidence="22 23">DSM 16077</strain>
    </source>
</reference>
<comment type="cofactor">
    <cofactor evidence="18 19">
        <name>K(+)</name>
        <dbReference type="ChEBI" id="CHEBI:29103"/>
    </cofactor>
    <text evidence="18 19">Binds 1 potassium ion per subunit.</text>
</comment>
<dbReference type="PROSITE" id="PS51385">
    <property type="entry name" value="YJEF_N"/>
    <property type="match status" value="1"/>
</dbReference>
<evidence type="ECO:0000256" key="15">
    <source>
        <dbReference type="ARBA" id="ARBA00048238"/>
    </source>
</evidence>
<keyword evidence="7 17" id="KW-0067">ATP-binding</keyword>
<keyword evidence="5 18" id="KW-0479">Metal-binding</keyword>
<dbReference type="Proteomes" id="UP000199759">
    <property type="component" value="Unassembled WGS sequence"/>
</dbReference>